<dbReference type="EC" id="2.7.1.35" evidence="2"/>
<feature type="signal peptide" evidence="8">
    <location>
        <begin position="1"/>
        <end position="18"/>
    </location>
</feature>
<feature type="domain" description="Glycosyl hydrolase family 30 TIM-barrel" evidence="9">
    <location>
        <begin position="68"/>
        <end position="416"/>
    </location>
</feature>
<evidence type="ECO:0000259" key="11">
    <source>
        <dbReference type="Pfam" id="PF14226"/>
    </source>
</evidence>
<evidence type="ECO:0000256" key="2">
    <source>
        <dbReference type="ARBA" id="ARBA00012104"/>
    </source>
</evidence>
<dbReference type="Proteomes" id="UP000663861">
    <property type="component" value="Unassembled WGS sequence"/>
</dbReference>
<evidence type="ECO:0000256" key="4">
    <source>
        <dbReference type="ARBA" id="ARBA00022741"/>
    </source>
</evidence>
<dbReference type="EMBL" id="CAJMWY010001664">
    <property type="protein sequence ID" value="CAE6472941.1"/>
    <property type="molecule type" value="Genomic_DNA"/>
</dbReference>
<feature type="chain" id="PRO_5034998051" description="pyridoxal kinase" evidence="8">
    <location>
        <begin position="19"/>
        <end position="970"/>
    </location>
</feature>
<dbReference type="GO" id="GO:0005829">
    <property type="term" value="C:cytosol"/>
    <property type="evidence" value="ECO:0007669"/>
    <property type="project" value="TreeGrafter"/>
</dbReference>
<dbReference type="InterPro" id="IPR013780">
    <property type="entry name" value="Glyco_hydro_b"/>
</dbReference>
<evidence type="ECO:0000256" key="7">
    <source>
        <dbReference type="SAM" id="MobiDB-lite"/>
    </source>
</evidence>
<dbReference type="PANTHER" id="PTHR10534:SF2">
    <property type="entry name" value="PYRIDOXAL KINASE"/>
    <property type="match status" value="1"/>
</dbReference>
<feature type="domain" description="Non-haem dioxygenase N-terminal" evidence="11">
    <location>
        <begin position="847"/>
        <end position="957"/>
    </location>
</feature>
<reference evidence="12" key="1">
    <citation type="submission" date="2021-01" db="EMBL/GenBank/DDBJ databases">
        <authorList>
            <person name="Kaushik A."/>
        </authorList>
    </citation>
    <scope>NUCLEOTIDE SEQUENCE</scope>
    <source>
        <strain evidence="12">AG4-RS23</strain>
    </source>
</reference>
<feature type="compositionally biased region" description="Polar residues" evidence="7">
    <location>
        <begin position="791"/>
        <end position="803"/>
    </location>
</feature>
<dbReference type="GO" id="GO:0009443">
    <property type="term" value="P:pyridoxal 5'-phosphate salvage"/>
    <property type="evidence" value="ECO:0007669"/>
    <property type="project" value="InterPro"/>
</dbReference>
<dbReference type="InterPro" id="IPR033453">
    <property type="entry name" value="Glyco_hydro_30_TIM-barrel"/>
</dbReference>
<dbReference type="PANTHER" id="PTHR10534">
    <property type="entry name" value="PYRIDOXAL KINASE"/>
    <property type="match status" value="1"/>
</dbReference>
<dbReference type="InterPro" id="IPR004625">
    <property type="entry name" value="PyrdxlKinase"/>
</dbReference>
<evidence type="ECO:0000256" key="6">
    <source>
        <dbReference type="ARBA" id="ARBA00022840"/>
    </source>
</evidence>
<keyword evidence="6" id="KW-0067">ATP-binding</keyword>
<feature type="region of interest" description="Disordered" evidence="7">
    <location>
        <begin position="789"/>
        <end position="810"/>
    </location>
</feature>
<dbReference type="InterPro" id="IPR029056">
    <property type="entry name" value="Ribokinase-like"/>
</dbReference>
<dbReference type="Gene3D" id="2.60.40.1180">
    <property type="entry name" value="Golgi alpha-mannosidase II"/>
    <property type="match status" value="1"/>
</dbReference>
<dbReference type="Pfam" id="PF02055">
    <property type="entry name" value="Glyco_hydro_30"/>
    <property type="match status" value="1"/>
</dbReference>
<dbReference type="CDD" id="cd01173">
    <property type="entry name" value="pyridoxal_pyridoxamine_kinase"/>
    <property type="match status" value="1"/>
</dbReference>
<evidence type="ECO:0000259" key="9">
    <source>
        <dbReference type="Pfam" id="PF02055"/>
    </source>
</evidence>
<dbReference type="Pfam" id="PF08543">
    <property type="entry name" value="Phos_pyr_kin"/>
    <property type="match status" value="1"/>
</dbReference>
<evidence type="ECO:0000256" key="3">
    <source>
        <dbReference type="ARBA" id="ARBA00022679"/>
    </source>
</evidence>
<comment type="similarity">
    <text evidence="1">Belongs to the pyridoxine kinase family.</text>
</comment>
<dbReference type="Gene3D" id="3.20.20.80">
    <property type="entry name" value="Glycosidases"/>
    <property type="match status" value="1"/>
</dbReference>
<dbReference type="OrthoDB" id="8110916at2759"/>
<keyword evidence="3" id="KW-0808">Transferase</keyword>
<dbReference type="SUPFAM" id="SSF51197">
    <property type="entry name" value="Clavaminate synthase-like"/>
    <property type="match status" value="1"/>
</dbReference>
<sequence length="970" mass="106452">MRLISFIVASGLLHLTAAQTIYDIWQTTWDRSKLLTRTSDPLVNFVTKGAIGDADIVVSDGTVYQQMDGFGATLTDSSALVFNNLKTKNSANYWALLNKLFEVTDGAATAGFGVLRLNLGASDFSAKAYSFDDKAGDTTLASFSLDNAPSYLWSVLKDIYSINPKIKLYVVPWSPPAWMKSGGTMNGGQLLSQYNGVYAQYLFKTVQQLAARGFPVYAINPQNEPQNENNSYPTTNMPASQEAAIGQALRPLLDNNGFSSVKIIGFEHNWNNAGGYPIDLMKAAPNAFAGVAFHCYASGGPSQLETFHNAYPNKEIYFTECTGSFGSDWWSDIKWTMDNIDWWSDIKWTMDNIAIGAPQHWARTALEWNLASDESGGPTFPGTNSCTNPACRAIVTIKSDGSYELNQEFYSLAQASRAVVPKDPGGPTGQRIGVTVGGNLSWALRVNAFVTKRTNSADWNRYSIVVLNWNDNASSSWNPQPVKATIEFRGVQVKWTPPSDRDPGKFGTLGNKAATFPLQLLGWDVDAINTVQFSNHSGYRSHGEKNEFTQTDALLSGYIPGADGLSALADFAAYLKQKNPGLLFVLDPVMGDDGKMYVANDVLPIYRDRLLPLATVITPNWFEVELMTQIQLTSQESIRSALRSLHFDHGVRNVVVTSVIVREGSQLSDEVTSAGLRAGSSYSVHGTSDTMNLNDEYILCIASSAHEDPSNAPHVYALAVPRIKGYFSGVGDIFSALVLAHFHQAQFSNTNGSLLTTSKSVSPLSRAASRALHTTHAVLRRTQKHALALAAQSSEDPSSSNAYTDDELDAQEPLRRVRRMRTRELRIIQSRDDIIGCATEDIQVEAMRDANSKAQVASAIREACIHVGFFYVKNHGIDETVIKSTVEAARRFFDLSLEEKMKIEVHKSPNFKGYTPLLGENTNPENRGDLHEAFDIGPEIDHSSNSSMSGSNVWPPEDVIPGFQEVVLNY</sequence>
<dbReference type="Gene3D" id="3.40.1190.20">
    <property type="match status" value="1"/>
</dbReference>
<dbReference type="SUPFAM" id="SSF53613">
    <property type="entry name" value="Ribokinase-like"/>
    <property type="match status" value="1"/>
</dbReference>
<keyword evidence="5" id="KW-0418">Kinase</keyword>
<protein>
    <recommendedName>
        <fullName evidence="2">pyridoxal kinase</fullName>
        <ecNumber evidence="2">2.7.1.35</ecNumber>
    </recommendedName>
</protein>
<evidence type="ECO:0000256" key="5">
    <source>
        <dbReference type="ARBA" id="ARBA00022777"/>
    </source>
</evidence>
<dbReference type="GO" id="GO:0008478">
    <property type="term" value="F:pyridoxal kinase activity"/>
    <property type="evidence" value="ECO:0007669"/>
    <property type="project" value="UniProtKB-EC"/>
</dbReference>
<evidence type="ECO:0000259" key="10">
    <source>
        <dbReference type="Pfam" id="PF08543"/>
    </source>
</evidence>
<dbReference type="InterPro" id="IPR017853">
    <property type="entry name" value="GH"/>
</dbReference>
<evidence type="ECO:0000256" key="1">
    <source>
        <dbReference type="ARBA" id="ARBA00008805"/>
    </source>
</evidence>
<evidence type="ECO:0000313" key="13">
    <source>
        <dbReference type="Proteomes" id="UP000663861"/>
    </source>
</evidence>
<proteinExistence type="inferred from homology"/>
<evidence type="ECO:0000313" key="12">
    <source>
        <dbReference type="EMBL" id="CAE6472941.1"/>
    </source>
</evidence>
<feature type="domain" description="Pyridoxamine kinase/Phosphomethylpyrimidine kinase" evidence="10">
    <location>
        <begin position="573"/>
        <end position="666"/>
    </location>
</feature>
<dbReference type="AlphaFoldDB" id="A0A8H3C4V5"/>
<evidence type="ECO:0000256" key="8">
    <source>
        <dbReference type="SAM" id="SignalP"/>
    </source>
</evidence>
<dbReference type="InterPro" id="IPR027443">
    <property type="entry name" value="IPNS-like_sf"/>
</dbReference>
<dbReference type="GO" id="GO:0005524">
    <property type="term" value="F:ATP binding"/>
    <property type="evidence" value="ECO:0007669"/>
    <property type="project" value="UniProtKB-KW"/>
</dbReference>
<keyword evidence="8" id="KW-0732">Signal</keyword>
<comment type="caution">
    <text evidence="12">The sequence shown here is derived from an EMBL/GenBank/DDBJ whole genome shotgun (WGS) entry which is preliminary data.</text>
</comment>
<organism evidence="12 13">
    <name type="scientific">Rhizoctonia solani</name>
    <dbReference type="NCBI Taxonomy" id="456999"/>
    <lineage>
        <taxon>Eukaryota</taxon>
        <taxon>Fungi</taxon>
        <taxon>Dikarya</taxon>
        <taxon>Basidiomycota</taxon>
        <taxon>Agaricomycotina</taxon>
        <taxon>Agaricomycetes</taxon>
        <taxon>Cantharellales</taxon>
        <taxon>Ceratobasidiaceae</taxon>
        <taxon>Rhizoctonia</taxon>
    </lineage>
</organism>
<dbReference type="InterPro" id="IPR013749">
    <property type="entry name" value="PM/HMP-P_kinase-1"/>
</dbReference>
<keyword evidence="4" id="KW-0547">Nucleotide-binding</keyword>
<dbReference type="Pfam" id="PF14226">
    <property type="entry name" value="DIOX_N"/>
    <property type="match status" value="1"/>
</dbReference>
<dbReference type="SUPFAM" id="SSF51445">
    <property type="entry name" value="(Trans)glycosidases"/>
    <property type="match status" value="1"/>
</dbReference>
<dbReference type="Gene3D" id="2.60.120.330">
    <property type="entry name" value="B-lactam Antibiotic, Isopenicillin N Synthase, Chain"/>
    <property type="match status" value="1"/>
</dbReference>
<dbReference type="InterPro" id="IPR026992">
    <property type="entry name" value="DIOX_N"/>
</dbReference>
<name>A0A8H3C4V5_9AGAM</name>
<accession>A0A8H3C4V5</accession>
<gene>
    <name evidence="12" type="ORF">RDB_LOCUS85732</name>
</gene>